<keyword evidence="1" id="KW-0472">Membrane</keyword>
<evidence type="ECO:0000313" key="2">
    <source>
        <dbReference type="EMBL" id="KAJ1124238.1"/>
    </source>
</evidence>
<dbReference type="Proteomes" id="UP001066276">
    <property type="component" value="Chromosome 7"/>
</dbReference>
<keyword evidence="1" id="KW-1133">Transmembrane helix</keyword>
<gene>
    <name evidence="2" type="ORF">NDU88_002699</name>
</gene>
<keyword evidence="3" id="KW-1185">Reference proteome</keyword>
<evidence type="ECO:0000256" key="1">
    <source>
        <dbReference type="SAM" id="Phobius"/>
    </source>
</evidence>
<reference evidence="2" key="1">
    <citation type="journal article" date="2022" name="bioRxiv">
        <title>Sequencing and chromosome-scale assembly of the giantPleurodeles waltlgenome.</title>
        <authorList>
            <person name="Brown T."/>
            <person name="Elewa A."/>
            <person name="Iarovenko S."/>
            <person name="Subramanian E."/>
            <person name="Araus A.J."/>
            <person name="Petzold A."/>
            <person name="Susuki M."/>
            <person name="Suzuki K.-i.T."/>
            <person name="Hayashi T."/>
            <person name="Toyoda A."/>
            <person name="Oliveira C."/>
            <person name="Osipova E."/>
            <person name="Leigh N.D."/>
            <person name="Simon A."/>
            <person name="Yun M.H."/>
        </authorList>
    </citation>
    <scope>NUCLEOTIDE SEQUENCE</scope>
    <source>
        <strain evidence="2">20211129_DDA</strain>
        <tissue evidence="2">Liver</tissue>
    </source>
</reference>
<dbReference type="EMBL" id="JANPWB010000011">
    <property type="protein sequence ID" value="KAJ1124238.1"/>
    <property type="molecule type" value="Genomic_DNA"/>
</dbReference>
<keyword evidence="1" id="KW-0812">Transmembrane</keyword>
<feature type="transmembrane region" description="Helical" evidence="1">
    <location>
        <begin position="52"/>
        <end position="75"/>
    </location>
</feature>
<comment type="caution">
    <text evidence="2">The sequence shown here is derived from an EMBL/GenBank/DDBJ whole genome shotgun (WGS) entry which is preliminary data.</text>
</comment>
<proteinExistence type="predicted"/>
<sequence>MVLQRVFYTVQGLDYAPHSGRDVGELIAEPHVAFLLLCLDLLEPGQYRRHRLLGVVVCVFQNVQCGCVLVLGVYFERSGVYRQWTTAVERPLRGFVGQNDMGVFVLTWRWRFGHLQFTTGR</sequence>
<evidence type="ECO:0000313" key="3">
    <source>
        <dbReference type="Proteomes" id="UP001066276"/>
    </source>
</evidence>
<organism evidence="2 3">
    <name type="scientific">Pleurodeles waltl</name>
    <name type="common">Iberian ribbed newt</name>
    <dbReference type="NCBI Taxonomy" id="8319"/>
    <lineage>
        <taxon>Eukaryota</taxon>
        <taxon>Metazoa</taxon>
        <taxon>Chordata</taxon>
        <taxon>Craniata</taxon>
        <taxon>Vertebrata</taxon>
        <taxon>Euteleostomi</taxon>
        <taxon>Amphibia</taxon>
        <taxon>Batrachia</taxon>
        <taxon>Caudata</taxon>
        <taxon>Salamandroidea</taxon>
        <taxon>Salamandridae</taxon>
        <taxon>Pleurodelinae</taxon>
        <taxon>Pleurodeles</taxon>
    </lineage>
</organism>
<dbReference type="AlphaFoldDB" id="A0AAV7P7E0"/>
<protein>
    <submittedName>
        <fullName evidence="2">Uncharacterized protein</fullName>
    </submittedName>
</protein>
<name>A0AAV7P7E0_PLEWA</name>
<accession>A0AAV7P7E0</accession>